<reference evidence="2 3" key="1">
    <citation type="journal article" date="2018" name="Sci. Rep.">
        <title>Comparative analysis of the Pocillopora damicornis genome highlights role of immune system in coral evolution.</title>
        <authorList>
            <person name="Cunning R."/>
            <person name="Bay R.A."/>
            <person name="Gillette P."/>
            <person name="Baker A.C."/>
            <person name="Traylor-Knowles N."/>
        </authorList>
    </citation>
    <scope>NUCLEOTIDE SEQUENCE [LARGE SCALE GENOMIC DNA]</scope>
    <source>
        <strain evidence="2">RSMAS</strain>
        <tissue evidence="2">Whole animal</tissue>
    </source>
</reference>
<evidence type="ECO:0000256" key="1">
    <source>
        <dbReference type="SAM" id="Phobius"/>
    </source>
</evidence>
<keyword evidence="1" id="KW-0472">Membrane</keyword>
<dbReference type="EMBL" id="RCHS01001826">
    <property type="protein sequence ID" value="RMX51091.1"/>
    <property type="molecule type" value="Genomic_DNA"/>
</dbReference>
<name>A0A3M6UBS5_POCDA</name>
<dbReference type="Proteomes" id="UP000275408">
    <property type="component" value="Unassembled WGS sequence"/>
</dbReference>
<dbReference type="AlphaFoldDB" id="A0A3M6UBS5"/>
<feature type="transmembrane region" description="Helical" evidence="1">
    <location>
        <begin position="25"/>
        <end position="54"/>
    </location>
</feature>
<comment type="caution">
    <text evidence="2">The sequence shown here is derived from an EMBL/GenBank/DDBJ whole genome shotgun (WGS) entry which is preliminary data.</text>
</comment>
<protein>
    <submittedName>
        <fullName evidence="2">Uncharacterized protein</fullName>
    </submittedName>
</protein>
<sequence length="124" mass="13522">MPNATSPFNGFEFLSRSRTNITSGVYSVLAITTALNIFTFPFAILLNTLVIVAVKTKRHLRTKSNISLACLATTDFAGRRELRVEGEWGTPEETGTRVGTELQCIVVAVGLEDGGDVFLKRINS</sequence>
<dbReference type="Gene3D" id="1.20.1070.10">
    <property type="entry name" value="Rhodopsin 7-helix transmembrane proteins"/>
    <property type="match status" value="1"/>
</dbReference>
<proteinExistence type="predicted"/>
<dbReference type="SUPFAM" id="SSF81321">
    <property type="entry name" value="Family A G protein-coupled receptor-like"/>
    <property type="match status" value="1"/>
</dbReference>
<dbReference type="CDD" id="cd00637">
    <property type="entry name" value="7tm_classA_rhodopsin-like"/>
    <property type="match status" value="1"/>
</dbReference>
<organism evidence="2 3">
    <name type="scientific">Pocillopora damicornis</name>
    <name type="common">Cauliflower coral</name>
    <name type="synonym">Millepora damicornis</name>
    <dbReference type="NCBI Taxonomy" id="46731"/>
    <lineage>
        <taxon>Eukaryota</taxon>
        <taxon>Metazoa</taxon>
        <taxon>Cnidaria</taxon>
        <taxon>Anthozoa</taxon>
        <taxon>Hexacorallia</taxon>
        <taxon>Scleractinia</taxon>
        <taxon>Astrocoeniina</taxon>
        <taxon>Pocilloporidae</taxon>
        <taxon>Pocillopora</taxon>
    </lineage>
</organism>
<keyword evidence="1" id="KW-0812">Transmembrane</keyword>
<keyword evidence="3" id="KW-1185">Reference proteome</keyword>
<keyword evidence="1" id="KW-1133">Transmembrane helix</keyword>
<dbReference type="OrthoDB" id="5954506at2759"/>
<accession>A0A3M6UBS5</accession>
<gene>
    <name evidence="2" type="ORF">pdam_00020138</name>
</gene>
<evidence type="ECO:0000313" key="3">
    <source>
        <dbReference type="Proteomes" id="UP000275408"/>
    </source>
</evidence>
<evidence type="ECO:0000313" key="2">
    <source>
        <dbReference type="EMBL" id="RMX51091.1"/>
    </source>
</evidence>